<evidence type="ECO:0000256" key="6">
    <source>
        <dbReference type="ARBA" id="ARBA00023157"/>
    </source>
</evidence>
<dbReference type="GO" id="GO:0005576">
    <property type="term" value="C:extracellular region"/>
    <property type="evidence" value="ECO:0007669"/>
    <property type="project" value="UniProtKB-SubCell"/>
</dbReference>
<evidence type="ECO:0000256" key="2">
    <source>
        <dbReference type="ARBA" id="ARBA00008127"/>
    </source>
</evidence>
<gene>
    <name evidence="8" type="ORF">CFOL_v3_24862</name>
</gene>
<dbReference type="EMBL" id="BDDD01002392">
    <property type="protein sequence ID" value="GAV81407.1"/>
    <property type="molecule type" value="Genomic_DNA"/>
</dbReference>
<comment type="function">
    <text evidence="7">Controls stomatal patterning.</text>
</comment>
<feature type="signal peptide" evidence="7">
    <location>
        <begin position="1"/>
        <end position="23"/>
    </location>
</feature>
<organism evidence="8 9">
    <name type="scientific">Cephalotus follicularis</name>
    <name type="common">Albany pitcher plant</name>
    <dbReference type="NCBI Taxonomy" id="3775"/>
    <lineage>
        <taxon>Eukaryota</taxon>
        <taxon>Viridiplantae</taxon>
        <taxon>Streptophyta</taxon>
        <taxon>Embryophyta</taxon>
        <taxon>Tracheophyta</taxon>
        <taxon>Spermatophyta</taxon>
        <taxon>Magnoliopsida</taxon>
        <taxon>eudicotyledons</taxon>
        <taxon>Gunneridae</taxon>
        <taxon>Pentapetalae</taxon>
        <taxon>rosids</taxon>
        <taxon>fabids</taxon>
        <taxon>Oxalidales</taxon>
        <taxon>Cephalotaceae</taxon>
        <taxon>Cephalotus</taxon>
    </lineage>
</organism>
<evidence type="ECO:0000256" key="7">
    <source>
        <dbReference type="RuleBase" id="RU367102"/>
    </source>
</evidence>
<name>A0A1Q3CME5_CEPFO</name>
<dbReference type="OrthoDB" id="1843021at2759"/>
<dbReference type="AlphaFoldDB" id="A0A1Q3CME5"/>
<dbReference type="STRING" id="3775.A0A1Q3CME5"/>
<keyword evidence="3 7" id="KW-0217">Developmental protein</keyword>
<evidence type="ECO:0000313" key="8">
    <source>
        <dbReference type="EMBL" id="GAV81407.1"/>
    </source>
</evidence>
<dbReference type="InterPro" id="IPR039455">
    <property type="entry name" value="EPFL"/>
</dbReference>
<keyword evidence="6" id="KW-1015">Disulfide bond</keyword>
<evidence type="ECO:0000256" key="1">
    <source>
        <dbReference type="ARBA" id="ARBA00004613"/>
    </source>
</evidence>
<keyword evidence="9" id="KW-1185">Reference proteome</keyword>
<evidence type="ECO:0000256" key="3">
    <source>
        <dbReference type="ARBA" id="ARBA00022473"/>
    </source>
</evidence>
<comment type="subcellular location">
    <subcellularLocation>
        <location evidence="1 7">Secreted</location>
    </subcellularLocation>
</comment>
<keyword evidence="4 7" id="KW-0964">Secreted</keyword>
<reference evidence="9" key="1">
    <citation type="submission" date="2016-04" db="EMBL/GenBank/DDBJ databases">
        <title>Cephalotus genome sequencing.</title>
        <authorList>
            <person name="Fukushima K."/>
            <person name="Hasebe M."/>
            <person name="Fang X."/>
        </authorList>
    </citation>
    <scope>NUCLEOTIDE SEQUENCE [LARGE SCALE GENOMIC DNA]</scope>
    <source>
        <strain evidence="9">cv. St1</strain>
    </source>
</reference>
<protein>
    <recommendedName>
        <fullName evidence="7">Epidermal patterning factor-like protein</fullName>
    </recommendedName>
</protein>
<dbReference type="Proteomes" id="UP000187406">
    <property type="component" value="Unassembled WGS sequence"/>
</dbReference>
<comment type="caution">
    <text evidence="8">The sequence shown here is derived from an EMBL/GenBank/DDBJ whole genome shotgun (WGS) entry which is preliminary data.</text>
</comment>
<evidence type="ECO:0000313" key="9">
    <source>
        <dbReference type="Proteomes" id="UP000187406"/>
    </source>
</evidence>
<evidence type="ECO:0000256" key="5">
    <source>
        <dbReference type="ARBA" id="ARBA00022729"/>
    </source>
</evidence>
<evidence type="ECO:0000256" key="4">
    <source>
        <dbReference type="ARBA" id="ARBA00022525"/>
    </source>
</evidence>
<feature type="chain" id="PRO_5027134524" description="Epidermal patterning factor-like protein" evidence="7">
    <location>
        <begin position="24"/>
        <end position="121"/>
    </location>
</feature>
<dbReference type="InParanoid" id="A0A1Q3CME5"/>
<proteinExistence type="inferred from homology"/>
<dbReference type="PANTHER" id="PTHR33109:SF74">
    <property type="entry name" value="EPIDERMAL PATTERNING FACTOR-LIKE PROTEIN"/>
    <property type="match status" value="1"/>
</dbReference>
<keyword evidence="5 7" id="KW-0732">Signal</keyword>
<comment type="similarity">
    <text evidence="2 7">Belongs to the plant cysteine rich small secretory peptide family. Epidermal patterning factor subfamily.</text>
</comment>
<sequence length="121" mass="13737">MKRNLCCFLIASLLIMSWVSVASFRPFAPQQDQIPQFSQAALESKQGLESEEIVAVYENEETYRGFSRLGSRPPNCVHKCGRCFPCYAIQIPATTEHIGLQYTNYEPEGWKCKCGTSFFNP</sequence>
<dbReference type="PANTHER" id="PTHR33109">
    <property type="entry name" value="EPIDERMAL PATTERNING FACTOR-LIKE PROTEIN 4"/>
    <property type="match status" value="1"/>
</dbReference>
<accession>A0A1Q3CME5</accession>
<dbReference type="Pfam" id="PF17181">
    <property type="entry name" value="EPF"/>
    <property type="match status" value="1"/>
</dbReference>
<dbReference type="GO" id="GO:0010052">
    <property type="term" value="P:guard cell differentiation"/>
    <property type="evidence" value="ECO:0007669"/>
    <property type="project" value="UniProtKB-UniRule"/>
</dbReference>